<organism evidence="1 2">
    <name type="scientific">Cuscuta europaea</name>
    <name type="common">European dodder</name>
    <dbReference type="NCBI Taxonomy" id="41803"/>
    <lineage>
        <taxon>Eukaryota</taxon>
        <taxon>Viridiplantae</taxon>
        <taxon>Streptophyta</taxon>
        <taxon>Embryophyta</taxon>
        <taxon>Tracheophyta</taxon>
        <taxon>Spermatophyta</taxon>
        <taxon>Magnoliopsida</taxon>
        <taxon>eudicotyledons</taxon>
        <taxon>Gunneridae</taxon>
        <taxon>Pentapetalae</taxon>
        <taxon>asterids</taxon>
        <taxon>lamiids</taxon>
        <taxon>Solanales</taxon>
        <taxon>Convolvulaceae</taxon>
        <taxon>Cuscuteae</taxon>
        <taxon>Cuscuta</taxon>
        <taxon>Cuscuta subgen. Cuscuta</taxon>
    </lineage>
</organism>
<dbReference type="EMBL" id="CAMAPE010000065">
    <property type="protein sequence ID" value="CAH9115138.1"/>
    <property type="molecule type" value="Genomic_DNA"/>
</dbReference>
<evidence type="ECO:0008006" key="3">
    <source>
        <dbReference type="Google" id="ProtNLM"/>
    </source>
</evidence>
<evidence type="ECO:0000313" key="2">
    <source>
        <dbReference type="Proteomes" id="UP001152484"/>
    </source>
</evidence>
<comment type="caution">
    <text evidence="1">The sequence shown here is derived from an EMBL/GenBank/DDBJ whole genome shotgun (WGS) entry which is preliminary data.</text>
</comment>
<protein>
    <recommendedName>
        <fullName evidence="3">No apical meristem-associated C-terminal domain-containing protein</fullName>
    </recommendedName>
</protein>
<name>A0A9P0ZWT1_CUSEU</name>
<dbReference type="PANTHER" id="PTHR45125">
    <property type="entry name" value="F21J9.4-RELATED"/>
    <property type="match status" value="1"/>
</dbReference>
<evidence type="ECO:0000313" key="1">
    <source>
        <dbReference type="EMBL" id="CAH9115138.1"/>
    </source>
</evidence>
<keyword evidence="2" id="KW-1185">Reference proteome</keyword>
<gene>
    <name evidence="1" type="ORF">CEURO_LOCUS20694</name>
</gene>
<accession>A0A9P0ZWT1</accession>
<proteinExistence type="predicted"/>
<reference evidence="1" key="1">
    <citation type="submission" date="2022-07" db="EMBL/GenBank/DDBJ databases">
        <authorList>
            <person name="Macas J."/>
            <person name="Novak P."/>
            <person name="Neumann P."/>
        </authorList>
    </citation>
    <scope>NUCLEOTIDE SEQUENCE</scope>
</reference>
<dbReference type="PANTHER" id="PTHR45125:SF3">
    <property type="entry name" value="NO-APICAL-MERISTEM-ASSOCIATED CARBOXY-TERMINAL DOMAIN PROTEIN"/>
    <property type="match status" value="1"/>
</dbReference>
<dbReference type="OrthoDB" id="1418084at2759"/>
<dbReference type="AlphaFoldDB" id="A0A9P0ZWT1"/>
<sequence length="205" mass="23809">MSSQKRGSNWSYNEDVFLCNSWVSISEDGAVGINQAGDSFWSRVHMLFCQKANTTVRTREAVESRFKVINHQCSLSKGSLRKTFAAKTIFVNDNHNKAFKFDHVWHILQASPKWYQQYDTTLTLKQGEQMEKRREERYEAVKENADATTRLRHIDVVTMDLSQYSPRKQKWLKEQQNAILGYDQDAPSTDVATSASGDDYFPRFY</sequence>
<dbReference type="Proteomes" id="UP001152484">
    <property type="component" value="Unassembled WGS sequence"/>
</dbReference>